<keyword evidence="19" id="KW-1185">Reference proteome</keyword>
<evidence type="ECO:0000256" key="8">
    <source>
        <dbReference type="ARBA" id="ARBA00022490"/>
    </source>
</evidence>
<dbReference type="GO" id="GO:0005737">
    <property type="term" value="C:cytoplasm"/>
    <property type="evidence" value="ECO:0007669"/>
    <property type="project" value="UniProtKB-SubCell"/>
</dbReference>
<dbReference type="Proteomes" id="UP000593562">
    <property type="component" value="Unassembled WGS sequence"/>
</dbReference>
<dbReference type="InParanoid" id="A0A7J7D3F2"/>
<name>A0A7J7D3F2_TRIWF</name>
<keyword evidence="16" id="KW-0539">Nucleus</keyword>
<dbReference type="EC" id="3.1.13.4" evidence="7"/>
<comment type="similarity">
    <text evidence="5">Belongs to the CAF1 family.</text>
</comment>
<dbReference type="AlphaFoldDB" id="A0A7J7D3F2"/>
<dbReference type="GO" id="GO:0004535">
    <property type="term" value="F:poly(A)-specific ribonuclease activity"/>
    <property type="evidence" value="ECO:0007669"/>
    <property type="project" value="UniProtKB-EC"/>
</dbReference>
<dbReference type="SUPFAM" id="SSF53098">
    <property type="entry name" value="Ribonuclease H-like"/>
    <property type="match status" value="1"/>
</dbReference>
<keyword evidence="10" id="KW-0479">Metal-binding</keyword>
<evidence type="ECO:0000256" key="1">
    <source>
        <dbReference type="ARBA" id="ARBA00001663"/>
    </source>
</evidence>
<dbReference type="EMBL" id="JAAARO010000011">
    <property type="protein sequence ID" value="KAF5740596.1"/>
    <property type="molecule type" value="Genomic_DNA"/>
</dbReference>
<keyword evidence="15" id="KW-0804">Transcription</keyword>
<evidence type="ECO:0000313" key="18">
    <source>
        <dbReference type="EMBL" id="KAF5740596.1"/>
    </source>
</evidence>
<dbReference type="InterPro" id="IPR039637">
    <property type="entry name" value="CNOT7/CNOT8/Pop2"/>
</dbReference>
<protein>
    <recommendedName>
        <fullName evidence="7">poly(A)-specific ribonuclease</fullName>
        <ecNumber evidence="7">3.1.13.4</ecNumber>
    </recommendedName>
</protein>
<dbReference type="PANTHER" id="PTHR10797">
    <property type="entry name" value="CCR4-NOT TRANSCRIPTION COMPLEX SUBUNIT"/>
    <property type="match status" value="1"/>
</dbReference>
<evidence type="ECO:0000256" key="4">
    <source>
        <dbReference type="ARBA" id="ARBA00004496"/>
    </source>
</evidence>
<organism evidence="18 19">
    <name type="scientific">Tripterygium wilfordii</name>
    <name type="common">Thunder God vine</name>
    <dbReference type="NCBI Taxonomy" id="458696"/>
    <lineage>
        <taxon>Eukaryota</taxon>
        <taxon>Viridiplantae</taxon>
        <taxon>Streptophyta</taxon>
        <taxon>Embryophyta</taxon>
        <taxon>Tracheophyta</taxon>
        <taxon>Spermatophyta</taxon>
        <taxon>Magnoliopsida</taxon>
        <taxon>eudicotyledons</taxon>
        <taxon>Gunneridae</taxon>
        <taxon>Pentapetalae</taxon>
        <taxon>rosids</taxon>
        <taxon>fabids</taxon>
        <taxon>Celastrales</taxon>
        <taxon>Celastraceae</taxon>
        <taxon>Tripterygium</taxon>
    </lineage>
</organism>
<dbReference type="InterPro" id="IPR012337">
    <property type="entry name" value="RNaseH-like_sf"/>
</dbReference>
<dbReference type="GO" id="GO:0046872">
    <property type="term" value="F:metal ion binding"/>
    <property type="evidence" value="ECO:0007669"/>
    <property type="project" value="UniProtKB-KW"/>
</dbReference>
<dbReference type="GO" id="GO:0003723">
    <property type="term" value="F:RNA binding"/>
    <property type="evidence" value="ECO:0007669"/>
    <property type="project" value="UniProtKB-KW"/>
</dbReference>
<dbReference type="Gene3D" id="3.30.420.10">
    <property type="entry name" value="Ribonuclease H-like superfamily/Ribonuclease H"/>
    <property type="match status" value="1"/>
</dbReference>
<comment type="subunit">
    <text evidence="6">Component of the CCR4-NOT complex, at least composed of CRR4 and CAF1 proteins.</text>
</comment>
<keyword evidence="14" id="KW-0805">Transcription regulation</keyword>
<evidence type="ECO:0000256" key="15">
    <source>
        <dbReference type="ARBA" id="ARBA00023163"/>
    </source>
</evidence>
<evidence type="ECO:0000256" key="5">
    <source>
        <dbReference type="ARBA" id="ARBA00008372"/>
    </source>
</evidence>
<comment type="cofactor">
    <cofactor evidence="2">
        <name>a divalent metal cation</name>
        <dbReference type="ChEBI" id="CHEBI:60240"/>
    </cofactor>
</comment>
<keyword evidence="13" id="KW-0694">RNA-binding</keyword>
<keyword evidence="12" id="KW-0269">Exonuclease</keyword>
<evidence type="ECO:0000256" key="11">
    <source>
        <dbReference type="ARBA" id="ARBA00022801"/>
    </source>
</evidence>
<evidence type="ECO:0000256" key="17">
    <source>
        <dbReference type="ARBA" id="ARBA00025148"/>
    </source>
</evidence>
<evidence type="ECO:0000256" key="10">
    <source>
        <dbReference type="ARBA" id="ARBA00022723"/>
    </source>
</evidence>
<evidence type="ECO:0000256" key="9">
    <source>
        <dbReference type="ARBA" id="ARBA00022722"/>
    </source>
</evidence>
<evidence type="ECO:0000256" key="12">
    <source>
        <dbReference type="ARBA" id="ARBA00022839"/>
    </source>
</evidence>
<evidence type="ECO:0000256" key="13">
    <source>
        <dbReference type="ARBA" id="ARBA00022884"/>
    </source>
</evidence>
<evidence type="ECO:0000256" key="7">
    <source>
        <dbReference type="ARBA" id="ARBA00012161"/>
    </source>
</evidence>
<comment type="caution">
    <text evidence="18">The sequence shown here is derived from an EMBL/GenBank/DDBJ whole genome shotgun (WGS) entry which is preliminary data.</text>
</comment>
<dbReference type="InterPro" id="IPR006941">
    <property type="entry name" value="RNase_CAF1"/>
</dbReference>
<proteinExistence type="inferred from homology"/>
<sequence length="421" mass="48020">MAAARALAAASSTSSKSVLVRQVWADNLEAELLLIHSILGQFHVVAMDTEFPGTIYKPENHLPTQLHPTVNYSFMKANVDELKIIQLGLTISDRFGNLPDFGTKFCYIWEFNFRDFDIDHDPYDPSSVKLLEGQGIDFRKNREKGIHTQYFGKLFLKSGMVLNHSRVAWLTFHGSYDFAYLIKILTWQQLPQRLDLFIQMVQGYFGVRVYDLKSVSESCCRFYGGLERLAKDLKVERVAGKSHQAGSDSLLTLQTFMSLQERFDGLKKSTVLGTLNGFEGVLYGLHIPKIRPIQRIVMVKFRPCVAVYVSSQELERQIQRHNEGLDMDGKQFIRLPGINIVYMQNSILLFLCCDVDFDALKKKNKAEESIVVGIGLSFLWFDHCSLQETATLYSKLKAKIEENKEAVKAMHEYDTIDGDVE</sequence>
<comment type="function">
    <text evidence="17">Ubiquitous transcription factor required for a diverse set of processes. It is a component of the CCR4 complex involved in the control of gene expression.</text>
</comment>
<evidence type="ECO:0000313" key="19">
    <source>
        <dbReference type="Proteomes" id="UP000593562"/>
    </source>
</evidence>
<comment type="catalytic activity">
    <reaction evidence="1">
        <text>Exonucleolytic cleavage of poly(A) to 5'-AMP.</text>
        <dbReference type="EC" id="3.1.13.4"/>
    </reaction>
</comment>
<evidence type="ECO:0000256" key="14">
    <source>
        <dbReference type="ARBA" id="ARBA00023015"/>
    </source>
</evidence>
<accession>A0A7J7D3F2</accession>
<comment type="subcellular location">
    <subcellularLocation>
        <location evidence="4">Cytoplasm</location>
    </subcellularLocation>
    <subcellularLocation>
        <location evidence="3">Nucleus</location>
    </subcellularLocation>
</comment>
<reference evidence="18 19" key="1">
    <citation type="journal article" date="2020" name="Nat. Commun.">
        <title>Genome of Tripterygium wilfordii and identification of cytochrome P450 involved in triptolide biosynthesis.</title>
        <authorList>
            <person name="Tu L."/>
            <person name="Su P."/>
            <person name="Zhang Z."/>
            <person name="Gao L."/>
            <person name="Wang J."/>
            <person name="Hu T."/>
            <person name="Zhou J."/>
            <person name="Zhang Y."/>
            <person name="Zhao Y."/>
            <person name="Liu Y."/>
            <person name="Song Y."/>
            <person name="Tong Y."/>
            <person name="Lu Y."/>
            <person name="Yang J."/>
            <person name="Xu C."/>
            <person name="Jia M."/>
            <person name="Peters R.J."/>
            <person name="Huang L."/>
            <person name="Gao W."/>
        </authorList>
    </citation>
    <scope>NUCLEOTIDE SEQUENCE [LARGE SCALE GENOMIC DNA]</scope>
    <source>
        <strain evidence="19">cv. XIE 37</strain>
        <tissue evidence="18">Leaf</tissue>
    </source>
</reference>
<keyword evidence="11" id="KW-0378">Hydrolase</keyword>
<evidence type="ECO:0000256" key="16">
    <source>
        <dbReference type="ARBA" id="ARBA00023242"/>
    </source>
</evidence>
<dbReference type="GO" id="GO:0030014">
    <property type="term" value="C:CCR4-NOT complex"/>
    <property type="evidence" value="ECO:0007669"/>
    <property type="project" value="InterPro"/>
</dbReference>
<evidence type="ECO:0000256" key="6">
    <source>
        <dbReference type="ARBA" id="ARBA00011757"/>
    </source>
</evidence>
<dbReference type="Pfam" id="PF04857">
    <property type="entry name" value="CAF1"/>
    <property type="match status" value="1"/>
</dbReference>
<keyword evidence="9" id="KW-0540">Nuclease</keyword>
<evidence type="ECO:0000256" key="2">
    <source>
        <dbReference type="ARBA" id="ARBA00001968"/>
    </source>
</evidence>
<keyword evidence="8" id="KW-0963">Cytoplasm</keyword>
<dbReference type="InterPro" id="IPR036397">
    <property type="entry name" value="RNaseH_sf"/>
</dbReference>
<evidence type="ECO:0000256" key="3">
    <source>
        <dbReference type="ARBA" id="ARBA00004123"/>
    </source>
</evidence>
<gene>
    <name evidence="18" type="ORF">HS088_TW11G00672</name>
</gene>
<dbReference type="GO" id="GO:0005634">
    <property type="term" value="C:nucleus"/>
    <property type="evidence" value="ECO:0007669"/>
    <property type="project" value="UniProtKB-SubCell"/>
</dbReference>